<evidence type="ECO:0000256" key="2">
    <source>
        <dbReference type="ARBA" id="ARBA00022884"/>
    </source>
</evidence>
<protein>
    <recommendedName>
        <fullName evidence="4">RRM domain-containing protein</fullName>
    </recommendedName>
</protein>
<dbReference type="SUPFAM" id="SSF54928">
    <property type="entry name" value="RNA-binding domain, RBD"/>
    <property type="match status" value="2"/>
</dbReference>
<dbReference type="InterPro" id="IPR050825">
    <property type="entry name" value="RBM42_RBP45_47-like"/>
</dbReference>
<dbReference type="GeneID" id="94832967"/>
<dbReference type="InterPro" id="IPR035979">
    <property type="entry name" value="RBD_domain_sf"/>
</dbReference>
<evidence type="ECO:0000313" key="5">
    <source>
        <dbReference type="EMBL" id="OHT14431.1"/>
    </source>
</evidence>
<feature type="domain" description="RRM" evidence="4">
    <location>
        <begin position="103"/>
        <end position="181"/>
    </location>
</feature>
<dbReference type="PANTHER" id="PTHR47640">
    <property type="entry name" value="TRNA SELENOCYSTEINE 1-ASSOCIATED PROTEIN 1-RELATED-RELATED"/>
    <property type="match status" value="1"/>
</dbReference>
<dbReference type="PANTHER" id="PTHR47640:SF10">
    <property type="entry name" value="TRNA SELENOCYSTEINE 1-ASSOCIATED PROTEIN 1-RELATED"/>
    <property type="match status" value="1"/>
</dbReference>
<keyword evidence="6" id="KW-1185">Reference proteome</keyword>
<dbReference type="GO" id="GO:0005829">
    <property type="term" value="C:cytosol"/>
    <property type="evidence" value="ECO:0007669"/>
    <property type="project" value="TreeGrafter"/>
</dbReference>
<dbReference type="Proteomes" id="UP000179807">
    <property type="component" value="Unassembled WGS sequence"/>
</dbReference>
<comment type="caution">
    <text evidence="5">The sequence shown here is derived from an EMBL/GenBank/DDBJ whole genome shotgun (WGS) entry which is preliminary data.</text>
</comment>
<dbReference type="Gene3D" id="3.30.70.330">
    <property type="match status" value="3"/>
</dbReference>
<name>A0A1J4KT10_9EUKA</name>
<accession>A0A1J4KT10</accession>
<keyword evidence="1" id="KW-0677">Repeat</keyword>
<evidence type="ECO:0000256" key="1">
    <source>
        <dbReference type="ARBA" id="ARBA00022737"/>
    </source>
</evidence>
<sequence>MTTQQLWVGNTDCFENEEQLLNIVRTKTGITPMAVWFSRNRSTGQVEGYGFIDFNNVQEAVDVLRQLRDTPIPTAPHLRFKLNWGNIRRPGAGIESMQQSAGFSAYVGNLPISMDDEQIRSFFTQFFPNLLSVRLIHGADGISKGFGFIRFNTYQEMTDFINQFNNFSEFGRPLRCSEAAANRKAGPESIIDNESSILFLRNLDAEIVTEETLVQHFSQYGMVKRVKIIPGHADWANVELDNHVEAEAAKAALQGSRFGGTTKAEISFGRWVDESAPAPIIKTFAVPVIKPPKISRKLQAQFFDDAGVANVINTMELFSLHQRVTPLANVDSKVANRPSAIERLGINACLFDWGHTAGMTLVKDDPFI</sequence>
<dbReference type="Pfam" id="PF00076">
    <property type="entry name" value="RRM_1"/>
    <property type="match status" value="2"/>
</dbReference>
<gene>
    <name evidence="5" type="ORF">TRFO_15220</name>
</gene>
<feature type="domain" description="RRM" evidence="4">
    <location>
        <begin position="4"/>
        <end position="85"/>
    </location>
</feature>
<dbReference type="PROSITE" id="PS50102">
    <property type="entry name" value="RRM"/>
    <property type="match status" value="3"/>
</dbReference>
<dbReference type="VEuPathDB" id="TrichDB:TRFO_15220"/>
<dbReference type="EMBL" id="MLAK01000374">
    <property type="protein sequence ID" value="OHT14431.1"/>
    <property type="molecule type" value="Genomic_DNA"/>
</dbReference>
<evidence type="ECO:0000313" key="6">
    <source>
        <dbReference type="Proteomes" id="UP000179807"/>
    </source>
</evidence>
<feature type="domain" description="RRM" evidence="4">
    <location>
        <begin position="196"/>
        <end position="271"/>
    </location>
</feature>
<dbReference type="InterPro" id="IPR012677">
    <property type="entry name" value="Nucleotide-bd_a/b_plait_sf"/>
</dbReference>
<dbReference type="CDD" id="cd00590">
    <property type="entry name" value="RRM_SF"/>
    <property type="match status" value="2"/>
</dbReference>
<dbReference type="SMART" id="SM00360">
    <property type="entry name" value="RRM"/>
    <property type="match status" value="3"/>
</dbReference>
<evidence type="ECO:0000256" key="3">
    <source>
        <dbReference type="PROSITE-ProRule" id="PRU00176"/>
    </source>
</evidence>
<dbReference type="RefSeq" id="XP_068367567.1">
    <property type="nucleotide sequence ID" value="XM_068498263.1"/>
</dbReference>
<dbReference type="AlphaFoldDB" id="A0A1J4KT10"/>
<organism evidence="5 6">
    <name type="scientific">Tritrichomonas foetus</name>
    <dbReference type="NCBI Taxonomy" id="1144522"/>
    <lineage>
        <taxon>Eukaryota</taxon>
        <taxon>Metamonada</taxon>
        <taxon>Parabasalia</taxon>
        <taxon>Tritrichomonadida</taxon>
        <taxon>Tritrichomonadidae</taxon>
        <taxon>Tritrichomonas</taxon>
    </lineage>
</organism>
<proteinExistence type="predicted"/>
<dbReference type="InterPro" id="IPR000504">
    <property type="entry name" value="RRM_dom"/>
</dbReference>
<reference evidence="5" key="1">
    <citation type="submission" date="2016-10" db="EMBL/GenBank/DDBJ databases">
        <authorList>
            <person name="Benchimol M."/>
            <person name="Almeida L.G."/>
            <person name="Vasconcelos A.T."/>
            <person name="Perreira-Neves A."/>
            <person name="Rosa I.A."/>
            <person name="Tasca T."/>
            <person name="Bogo M.R."/>
            <person name="de Souza W."/>
        </authorList>
    </citation>
    <scope>NUCLEOTIDE SEQUENCE [LARGE SCALE GENOMIC DNA]</scope>
    <source>
        <strain evidence="5">K</strain>
    </source>
</reference>
<dbReference type="OrthoDB" id="446113at2759"/>
<evidence type="ECO:0000259" key="4">
    <source>
        <dbReference type="PROSITE" id="PS50102"/>
    </source>
</evidence>
<keyword evidence="2 3" id="KW-0694">RNA-binding</keyword>
<dbReference type="GO" id="GO:0003729">
    <property type="term" value="F:mRNA binding"/>
    <property type="evidence" value="ECO:0007669"/>
    <property type="project" value="InterPro"/>
</dbReference>